<keyword evidence="3" id="KW-1185">Reference proteome</keyword>
<organism evidence="2 3">
    <name type="scientific">Cymbomonas tetramitiformis</name>
    <dbReference type="NCBI Taxonomy" id="36881"/>
    <lineage>
        <taxon>Eukaryota</taxon>
        <taxon>Viridiplantae</taxon>
        <taxon>Chlorophyta</taxon>
        <taxon>Pyramimonadophyceae</taxon>
        <taxon>Pyramimonadales</taxon>
        <taxon>Pyramimonadaceae</taxon>
        <taxon>Cymbomonas</taxon>
    </lineage>
</organism>
<evidence type="ECO:0000313" key="3">
    <source>
        <dbReference type="Proteomes" id="UP001190700"/>
    </source>
</evidence>
<sequence>IRSRCAPCFSRAARARARCAPRFSRAARARASKCKDCLLDKPAPAGRMQVAPRESRRTPRAATTGMQYDSSRRGRIL</sequence>
<gene>
    <name evidence="2" type="ORF">CYMTET_47015</name>
</gene>
<evidence type="ECO:0000313" key="2">
    <source>
        <dbReference type="EMBL" id="KAK3243322.1"/>
    </source>
</evidence>
<proteinExistence type="predicted"/>
<dbReference type="AlphaFoldDB" id="A0AAE0EX17"/>
<feature type="region of interest" description="Disordered" evidence="1">
    <location>
        <begin position="45"/>
        <end position="77"/>
    </location>
</feature>
<dbReference type="EMBL" id="LGRX02032956">
    <property type="protein sequence ID" value="KAK3243322.1"/>
    <property type="molecule type" value="Genomic_DNA"/>
</dbReference>
<comment type="caution">
    <text evidence="2">The sequence shown here is derived from an EMBL/GenBank/DDBJ whole genome shotgun (WGS) entry which is preliminary data.</text>
</comment>
<protein>
    <submittedName>
        <fullName evidence="2">Uncharacterized protein</fullName>
    </submittedName>
</protein>
<dbReference type="Proteomes" id="UP001190700">
    <property type="component" value="Unassembled WGS sequence"/>
</dbReference>
<accession>A0AAE0EX17</accession>
<feature type="non-terminal residue" evidence="2">
    <location>
        <position position="1"/>
    </location>
</feature>
<reference evidence="2 3" key="1">
    <citation type="journal article" date="2015" name="Genome Biol. Evol.">
        <title>Comparative Genomics of a Bacterivorous Green Alga Reveals Evolutionary Causalities and Consequences of Phago-Mixotrophic Mode of Nutrition.</title>
        <authorList>
            <person name="Burns J.A."/>
            <person name="Paasch A."/>
            <person name="Narechania A."/>
            <person name="Kim E."/>
        </authorList>
    </citation>
    <scope>NUCLEOTIDE SEQUENCE [LARGE SCALE GENOMIC DNA]</scope>
    <source>
        <strain evidence="2 3">PLY_AMNH</strain>
    </source>
</reference>
<feature type="non-terminal residue" evidence="2">
    <location>
        <position position="77"/>
    </location>
</feature>
<name>A0AAE0EX17_9CHLO</name>
<evidence type="ECO:0000256" key="1">
    <source>
        <dbReference type="SAM" id="MobiDB-lite"/>
    </source>
</evidence>